<protein>
    <submittedName>
        <fullName evidence="15">Uncharacterized protein</fullName>
    </submittedName>
</protein>
<keyword evidence="16" id="KW-1185">Reference proteome</keyword>
<dbReference type="PANTHER" id="PTHR11690">
    <property type="entry name" value="AMILORIDE-SENSITIVE SODIUM CHANNEL-RELATED"/>
    <property type="match status" value="1"/>
</dbReference>
<evidence type="ECO:0000256" key="6">
    <source>
        <dbReference type="ARBA" id="ARBA00022989"/>
    </source>
</evidence>
<evidence type="ECO:0000256" key="9">
    <source>
        <dbReference type="ARBA" id="ARBA00023136"/>
    </source>
</evidence>
<keyword evidence="10 12" id="KW-0739">Sodium transport</keyword>
<dbReference type="Pfam" id="PF00858">
    <property type="entry name" value="ASC"/>
    <property type="match status" value="1"/>
</dbReference>
<evidence type="ECO:0000256" key="12">
    <source>
        <dbReference type="RuleBase" id="RU000679"/>
    </source>
</evidence>
<keyword evidence="3 12" id="KW-0813">Transport</keyword>
<keyword evidence="5 12" id="KW-0812">Transmembrane</keyword>
<evidence type="ECO:0000256" key="3">
    <source>
        <dbReference type="ARBA" id="ARBA00022448"/>
    </source>
</evidence>
<dbReference type="PANTHER" id="PTHR11690:SF240">
    <property type="entry name" value="PICKPOCKET 25-RELATED"/>
    <property type="match status" value="1"/>
</dbReference>
<keyword evidence="6 14" id="KW-1133">Transmembrane helix</keyword>
<sequence>MIINIVKRSRAPTPATKSSSSCERGGKWVVHSLRQFCRDTSMHGFGHIAVPGRVWAERFLWMAIVAAAIWGAVDISLGQWQRYNDNPTVVTVEKDFRSWTFAFPAITACPGNKTDPAKVQSVIQSLWNLGPSDEKYAYYQQFVRDVANTNLTGAAVYQQYAQDKSLDVDLFKLVVDVMPALDVKTSWWNISFVSRWTPVMTEAGACYVTNSVAIADIALRPIDANETKDFPQACTFTGNCYIVLEVTNDYYITTHSPYDVANFVTPPVRVHATLQRKIRLSVTELGAGAAVRDLDVRRRSCLYLDEAPQEEGYKKVYSASMCQRKCRFTLAMKHCQCKPHYYFYEDGPPCTPAGMACLAQHAGELLNPKCPCMLQCVSAAYSELLVEDTYWTKGPFSTRGDVRYMVQAPRTRYTREIVFTFQDLIALVLARRYMVQAPRTRYTREIVFTFQDLIVSLGGAAGLFLGASFISFVEIFYFAFKRIYQSCFEEPEDQNTEGPQAVGKGRGKPEKSSYEAQQIEHLTRILDSNQRFRYNHLRKY</sequence>
<name>A0ABQ7Q003_PLUXY</name>
<proteinExistence type="inferred from homology"/>
<comment type="similarity">
    <text evidence="2 12">Belongs to the amiloride-sensitive sodium channel (TC 1.A.6) family.</text>
</comment>
<keyword evidence="4 12" id="KW-0894">Sodium channel</keyword>
<evidence type="ECO:0000256" key="2">
    <source>
        <dbReference type="ARBA" id="ARBA00007193"/>
    </source>
</evidence>
<feature type="region of interest" description="Disordered" evidence="13">
    <location>
        <begin position="491"/>
        <end position="515"/>
    </location>
</feature>
<feature type="transmembrane region" description="Helical" evidence="14">
    <location>
        <begin position="454"/>
        <end position="480"/>
    </location>
</feature>
<gene>
    <name evidence="15" type="ORF">JYU34_018206</name>
</gene>
<dbReference type="Gene3D" id="1.10.287.770">
    <property type="entry name" value="YojJ-like"/>
    <property type="match status" value="1"/>
</dbReference>
<keyword evidence="9 14" id="KW-0472">Membrane</keyword>
<comment type="caution">
    <text evidence="15">The sequence shown here is derived from an EMBL/GenBank/DDBJ whole genome shotgun (WGS) entry which is preliminary data.</text>
</comment>
<dbReference type="EMBL" id="JAHIBW010000024">
    <property type="protein sequence ID" value="KAG7298566.1"/>
    <property type="molecule type" value="Genomic_DNA"/>
</dbReference>
<evidence type="ECO:0000313" key="16">
    <source>
        <dbReference type="Proteomes" id="UP000823941"/>
    </source>
</evidence>
<keyword evidence="7" id="KW-0915">Sodium</keyword>
<evidence type="ECO:0000256" key="8">
    <source>
        <dbReference type="ARBA" id="ARBA00023065"/>
    </source>
</evidence>
<reference evidence="15 16" key="1">
    <citation type="submission" date="2021-06" db="EMBL/GenBank/DDBJ databases">
        <title>A haploid diamondback moth (Plutella xylostella L.) genome assembly resolves 31 chromosomes and identifies a diamide resistance mutation.</title>
        <authorList>
            <person name="Ward C.M."/>
            <person name="Perry K.D."/>
            <person name="Baker G."/>
            <person name="Powis K."/>
            <person name="Heckel D.G."/>
            <person name="Baxter S.W."/>
        </authorList>
    </citation>
    <scope>NUCLEOTIDE SEQUENCE [LARGE SCALE GENOMIC DNA]</scope>
    <source>
        <strain evidence="15 16">LV</strain>
        <tissue evidence="15">Single pupa</tissue>
    </source>
</reference>
<evidence type="ECO:0000256" key="10">
    <source>
        <dbReference type="ARBA" id="ARBA00023201"/>
    </source>
</evidence>
<dbReference type="InterPro" id="IPR001873">
    <property type="entry name" value="ENaC"/>
</dbReference>
<comment type="subcellular location">
    <subcellularLocation>
        <location evidence="1">Membrane</location>
        <topology evidence="1">Multi-pass membrane protein</topology>
    </subcellularLocation>
</comment>
<keyword evidence="8 12" id="KW-0406">Ion transport</keyword>
<evidence type="ECO:0000256" key="14">
    <source>
        <dbReference type="SAM" id="Phobius"/>
    </source>
</evidence>
<evidence type="ECO:0000256" key="4">
    <source>
        <dbReference type="ARBA" id="ARBA00022461"/>
    </source>
</evidence>
<keyword evidence="11 12" id="KW-0407">Ion channel</keyword>
<accession>A0ABQ7Q003</accession>
<evidence type="ECO:0000256" key="5">
    <source>
        <dbReference type="ARBA" id="ARBA00022692"/>
    </source>
</evidence>
<dbReference type="Proteomes" id="UP000823941">
    <property type="component" value="Chromosome 24"/>
</dbReference>
<evidence type="ECO:0000256" key="7">
    <source>
        <dbReference type="ARBA" id="ARBA00023053"/>
    </source>
</evidence>
<evidence type="ECO:0000256" key="11">
    <source>
        <dbReference type="ARBA" id="ARBA00023303"/>
    </source>
</evidence>
<evidence type="ECO:0000256" key="1">
    <source>
        <dbReference type="ARBA" id="ARBA00004141"/>
    </source>
</evidence>
<evidence type="ECO:0000256" key="13">
    <source>
        <dbReference type="SAM" id="MobiDB-lite"/>
    </source>
</evidence>
<evidence type="ECO:0000313" key="15">
    <source>
        <dbReference type="EMBL" id="KAG7298566.1"/>
    </source>
</evidence>
<organism evidence="15 16">
    <name type="scientific">Plutella xylostella</name>
    <name type="common">Diamondback moth</name>
    <name type="synonym">Plutella maculipennis</name>
    <dbReference type="NCBI Taxonomy" id="51655"/>
    <lineage>
        <taxon>Eukaryota</taxon>
        <taxon>Metazoa</taxon>
        <taxon>Ecdysozoa</taxon>
        <taxon>Arthropoda</taxon>
        <taxon>Hexapoda</taxon>
        <taxon>Insecta</taxon>
        <taxon>Pterygota</taxon>
        <taxon>Neoptera</taxon>
        <taxon>Endopterygota</taxon>
        <taxon>Lepidoptera</taxon>
        <taxon>Glossata</taxon>
        <taxon>Ditrysia</taxon>
        <taxon>Yponomeutoidea</taxon>
        <taxon>Plutellidae</taxon>
        <taxon>Plutella</taxon>
    </lineage>
</organism>